<name>A0ABN8JGD6_9HYPH</name>
<comment type="caution">
    <text evidence="2">The sequence shown here is derived from an EMBL/GenBank/DDBJ whole genome shotgun (WGS) entry which is preliminary data.</text>
</comment>
<evidence type="ECO:0000313" key="2">
    <source>
        <dbReference type="EMBL" id="CAH2394955.1"/>
    </source>
</evidence>
<feature type="region of interest" description="Disordered" evidence="1">
    <location>
        <begin position="1"/>
        <end position="23"/>
    </location>
</feature>
<dbReference type="Proteomes" id="UP001152604">
    <property type="component" value="Unassembled WGS sequence"/>
</dbReference>
<dbReference type="EMBL" id="CAKXZS010000003">
    <property type="protein sequence ID" value="CAH2394955.1"/>
    <property type="molecule type" value="Genomic_DNA"/>
</dbReference>
<accession>A0ABN8JGD6</accession>
<organism evidence="2 3">
    <name type="scientific">Mesorhizobium ventifaucium</name>
    <dbReference type="NCBI Taxonomy" id="666020"/>
    <lineage>
        <taxon>Bacteria</taxon>
        <taxon>Pseudomonadati</taxon>
        <taxon>Pseudomonadota</taxon>
        <taxon>Alphaproteobacteria</taxon>
        <taxon>Hyphomicrobiales</taxon>
        <taxon>Phyllobacteriaceae</taxon>
        <taxon>Mesorhizobium</taxon>
    </lineage>
</organism>
<gene>
    <name evidence="2" type="ORF">MES4922_110329</name>
</gene>
<protein>
    <submittedName>
        <fullName evidence="2">Uncharacterized protein</fullName>
    </submittedName>
</protein>
<keyword evidence="3" id="KW-1185">Reference proteome</keyword>
<sequence length="96" mass="10329">MSHHLPHGHRCAGSGQRGSTDHARLWHAGHADNASRLIDRRGYLHIHKFGHLDDMRLGAAIATLIGDTLTPRRAGEAKPNAGCDDEGCRIAGQAHA</sequence>
<proteinExistence type="predicted"/>
<reference evidence="2" key="1">
    <citation type="submission" date="2022-03" db="EMBL/GenBank/DDBJ databases">
        <authorList>
            <person name="Brunel B."/>
        </authorList>
    </citation>
    <scope>NUCLEOTIDE SEQUENCE</scope>
    <source>
        <strain evidence="2">STM4922sample</strain>
    </source>
</reference>
<evidence type="ECO:0000313" key="3">
    <source>
        <dbReference type="Proteomes" id="UP001152604"/>
    </source>
</evidence>
<feature type="compositionally biased region" description="Basic residues" evidence="1">
    <location>
        <begin position="1"/>
        <end position="10"/>
    </location>
</feature>
<evidence type="ECO:0000256" key="1">
    <source>
        <dbReference type="SAM" id="MobiDB-lite"/>
    </source>
</evidence>